<keyword evidence="2" id="KW-1185">Reference proteome</keyword>
<protein>
    <submittedName>
        <fullName evidence="1">Uncharacterized protein</fullName>
    </submittedName>
</protein>
<gene>
    <name evidence="1" type="ORF">DERP_010883</name>
</gene>
<accession>A0ABQ8JV20</accession>
<dbReference type="Proteomes" id="UP000887458">
    <property type="component" value="Unassembled WGS sequence"/>
</dbReference>
<dbReference type="EMBL" id="NJHN03000011">
    <property type="protein sequence ID" value="KAH9426315.1"/>
    <property type="molecule type" value="Genomic_DNA"/>
</dbReference>
<evidence type="ECO:0000313" key="1">
    <source>
        <dbReference type="EMBL" id="KAH9426315.1"/>
    </source>
</evidence>
<comment type="caution">
    <text evidence="1">The sequence shown here is derived from an EMBL/GenBank/DDBJ whole genome shotgun (WGS) entry which is preliminary data.</text>
</comment>
<reference evidence="1 2" key="1">
    <citation type="journal article" date="2018" name="J. Allergy Clin. Immunol.">
        <title>High-quality assembly of Dermatophagoides pteronyssinus genome and transcriptome reveals a wide range of novel allergens.</title>
        <authorList>
            <person name="Liu X.Y."/>
            <person name="Yang K.Y."/>
            <person name="Wang M.Q."/>
            <person name="Kwok J.S."/>
            <person name="Zeng X."/>
            <person name="Yang Z."/>
            <person name="Xiao X.J."/>
            <person name="Lau C.P."/>
            <person name="Li Y."/>
            <person name="Huang Z.M."/>
            <person name="Ba J.G."/>
            <person name="Yim A.K."/>
            <person name="Ouyang C.Y."/>
            <person name="Ngai S.M."/>
            <person name="Chan T.F."/>
            <person name="Leung E.L."/>
            <person name="Liu L."/>
            <person name="Liu Z.G."/>
            <person name="Tsui S.K."/>
        </authorList>
    </citation>
    <scope>NUCLEOTIDE SEQUENCE [LARGE SCALE GENOMIC DNA]</scope>
    <source>
        <strain evidence="1">Derp</strain>
    </source>
</reference>
<name>A0ABQ8JV20_DERPT</name>
<sequence>MNEEWRRAKVCLLKPRLQMEHLNGHEPLCTYIWLLRSPGVGTVIIVVEEIFPGKRNEEKV</sequence>
<organism evidence="1 2">
    <name type="scientific">Dermatophagoides pteronyssinus</name>
    <name type="common">European house dust mite</name>
    <dbReference type="NCBI Taxonomy" id="6956"/>
    <lineage>
        <taxon>Eukaryota</taxon>
        <taxon>Metazoa</taxon>
        <taxon>Ecdysozoa</taxon>
        <taxon>Arthropoda</taxon>
        <taxon>Chelicerata</taxon>
        <taxon>Arachnida</taxon>
        <taxon>Acari</taxon>
        <taxon>Acariformes</taxon>
        <taxon>Sarcoptiformes</taxon>
        <taxon>Astigmata</taxon>
        <taxon>Psoroptidia</taxon>
        <taxon>Analgoidea</taxon>
        <taxon>Pyroglyphidae</taxon>
        <taxon>Dermatophagoidinae</taxon>
        <taxon>Dermatophagoides</taxon>
    </lineage>
</organism>
<proteinExistence type="predicted"/>
<evidence type="ECO:0000313" key="2">
    <source>
        <dbReference type="Proteomes" id="UP000887458"/>
    </source>
</evidence>
<reference evidence="1 2" key="2">
    <citation type="journal article" date="2022" name="Mol. Biol. Evol.">
        <title>Comparative Genomics Reveals Insights into the Divergent Evolution of Astigmatic Mites and Household Pest Adaptations.</title>
        <authorList>
            <person name="Xiong Q."/>
            <person name="Wan A.T."/>
            <person name="Liu X."/>
            <person name="Fung C.S."/>
            <person name="Xiao X."/>
            <person name="Malainual N."/>
            <person name="Hou J."/>
            <person name="Wang L."/>
            <person name="Wang M."/>
            <person name="Yang K.Y."/>
            <person name="Cui Y."/>
            <person name="Leung E.L."/>
            <person name="Nong W."/>
            <person name="Shin S.K."/>
            <person name="Au S.W."/>
            <person name="Jeong K.Y."/>
            <person name="Chew F.T."/>
            <person name="Hui J.H."/>
            <person name="Leung T.F."/>
            <person name="Tungtrongchitr A."/>
            <person name="Zhong N."/>
            <person name="Liu Z."/>
            <person name="Tsui S.K."/>
        </authorList>
    </citation>
    <scope>NUCLEOTIDE SEQUENCE [LARGE SCALE GENOMIC DNA]</scope>
    <source>
        <strain evidence="1">Derp</strain>
    </source>
</reference>